<feature type="domain" description="Aldehyde oxidase/xanthine dehydrogenase a/b hammerhead" evidence="1">
    <location>
        <begin position="176"/>
        <end position="259"/>
    </location>
</feature>
<dbReference type="EMBL" id="CP044543">
    <property type="protein sequence ID" value="QFI75581.1"/>
    <property type="molecule type" value="Genomic_DNA"/>
</dbReference>
<dbReference type="Pfam" id="PF20256">
    <property type="entry name" value="MoCoBD_2"/>
    <property type="match status" value="2"/>
</dbReference>
<dbReference type="InterPro" id="IPR037165">
    <property type="entry name" value="AldOxase/xan_DH_Mopterin-bd_sf"/>
</dbReference>
<dbReference type="OrthoDB" id="9767994at2"/>
<dbReference type="InterPro" id="IPR000674">
    <property type="entry name" value="Ald_Oxase/Xan_DH_a/b"/>
</dbReference>
<dbReference type="PIRSF" id="PIRSF036389">
    <property type="entry name" value="IOR_B"/>
    <property type="match status" value="1"/>
</dbReference>
<dbReference type="RefSeq" id="WP_151649128.1">
    <property type="nucleotide sequence ID" value="NZ_CP044543.1"/>
</dbReference>
<dbReference type="AlphaFoldDB" id="A0A5P6PB90"/>
<gene>
    <name evidence="2" type="ORF">F8237_26195</name>
</gene>
<dbReference type="PANTHER" id="PTHR47495:SF1">
    <property type="entry name" value="BLL3820 PROTEIN"/>
    <property type="match status" value="1"/>
</dbReference>
<dbReference type="KEGG" id="bbet:F8237_26195"/>
<dbReference type="Gene3D" id="3.30.365.10">
    <property type="entry name" value="Aldehyde oxidase/xanthine dehydrogenase, molybdopterin binding domain"/>
    <property type="match status" value="4"/>
</dbReference>
<dbReference type="GO" id="GO:0016491">
    <property type="term" value="F:oxidoreductase activity"/>
    <property type="evidence" value="ECO:0007669"/>
    <property type="project" value="InterPro"/>
</dbReference>
<protein>
    <submittedName>
        <fullName evidence="2">Xanthine dehydrogenase family protein molybdopterin-binding subunit</fullName>
    </submittedName>
</protein>
<dbReference type="Pfam" id="PF02738">
    <property type="entry name" value="MoCoBD_1"/>
    <property type="match status" value="1"/>
</dbReference>
<accession>A0A5P6PB90</accession>
<dbReference type="InterPro" id="IPR008274">
    <property type="entry name" value="AldOxase/xan_DH_MoCoBD1"/>
</dbReference>
<reference evidence="3" key="1">
    <citation type="submission" date="2019-10" db="EMBL/GenBank/DDBJ databases">
        <title>Complete Genome Sequence of Bradyrhizobium betae type strain PL7HG1T.</title>
        <authorList>
            <person name="Bromfield E.S.P."/>
            <person name="Cloutier S."/>
        </authorList>
    </citation>
    <scope>NUCLEOTIDE SEQUENCE [LARGE SCALE GENOMIC DNA]</scope>
    <source>
        <strain evidence="3">PL7HG1</strain>
    </source>
</reference>
<proteinExistence type="predicted"/>
<dbReference type="InterPro" id="IPR012368">
    <property type="entry name" value="OxRdtase_Mopterin-bd_su_IorB"/>
</dbReference>
<evidence type="ECO:0000259" key="1">
    <source>
        <dbReference type="SMART" id="SM01008"/>
    </source>
</evidence>
<dbReference type="InterPro" id="IPR046867">
    <property type="entry name" value="AldOxase/xan_DH_MoCoBD2"/>
</dbReference>
<organism evidence="2 3">
    <name type="scientific">Bradyrhizobium betae</name>
    <dbReference type="NCBI Taxonomy" id="244734"/>
    <lineage>
        <taxon>Bacteria</taxon>
        <taxon>Pseudomonadati</taxon>
        <taxon>Pseudomonadota</taxon>
        <taxon>Alphaproteobacteria</taxon>
        <taxon>Hyphomicrobiales</taxon>
        <taxon>Nitrobacteraceae</taxon>
        <taxon>Bradyrhizobium</taxon>
    </lineage>
</organism>
<name>A0A5P6PB90_9BRAD</name>
<dbReference type="SUPFAM" id="SSF56003">
    <property type="entry name" value="Molybdenum cofactor-binding domain"/>
    <property type="match status" value="2"/>
</dbReference>
<evidence type="ECO:0000313" key="2">
    <source>
        <dbReference type="EMBL" id="QFI75581.1"/>
    </source>
</evidence>
<dbReference type="SMART" id="SM01008">
    <property type="entry name" value="Ald_Xan_dh_C"/>
    <property type="match status" value="1"/>
</dbReference>
<sequence>MTSPAPPLPVSLAANPRLSSWVRFTDEGRVAISPGKVEIGQGIVTALAQIAADELDIDISKVEMIRASTAASPNEGVTSGSLSIQQSGRALRHACAEVRQRFLAAASERLGVNASLLDIDDGTISGPGNVRTSYWELAGDVSLDHHATPGAAAKSAAMRAVAGHSVPRVDIPDKVFARPRFIHDFALPGLLYGRILRPDVSGAKPIALDEKAARAVPGLVAIVRDGGFAGVIADSEMAAQAALTALRKGAAWSAGEPLPDEDDLAGFLRSQPVETTAIDTRTAASTKKAARTLRRQYTRPYVAHASIAPSCAMARWDGDRVHVWTHSQGVYLLRADLAIVLKLPAENILVEHMEGAGCYGHNAADDVALDAVLLAKAAGGRPVRVLWSRHDEMAHAPFGAAMAIEIEADLDADNDIIGWRHDIWSNGHAARPGRAAQPALLAATEIENPYPRMVSTNPPAANGGGGDRNSVPLYDFPAWTITSHRLLTMPVRTSALRTLGAQGNVFAIEALLDEIAELRGEDPVAFRLRHLRDERARDVVRAAARRAQWKPQKQPGVGYGVGFARYKNTGAYCAAIAEIEGTDAIRVRRLTLAIDVGEAINPDGVVNQIEGGAIQATSWVLKERVRFDRTRITSTSWTEYPILTFSEVPAVDVEIIQRPEIEPVGAGEAAHGPVTAAIANAVFDCLGVRVRDLPITRDRIIAAMELAS</sequence>
<dbReference type="InterPro" id="IPR052516">
    <property type="entry name" value="N-heterocyclic_Hydroxylase"/>
</dbReference>
<dbReference type="PANTHER" id="PTHR47495">
    <property type="entry name" value="ALDEHYDE DEHYDROGENASE"/>
    <property type="match status" value="1"/>
</dbReference>
<dbReference type="Proteomes" id="UP000325641">
    <property type="component" value="Chromosome"/>
</dbReference>
<evidence type="ECO:0000313" key="3">
    <source>
        <dbReference type="Proteomes" id="UP000325641"/>
    </source>
</evidence>
<dbReference type="Gene3D" id="3.90.1170.50">
    <property type="entry name" value="Aldehyde oxidase/xanthine dehydrogenase, a/b hammerhead"/>
    <property type="match status" value="1"/>
</dbReference>